<dbReference type="SUPFAM" id="SSF56281">
    <property type="entry name" value="Metallo-hydrolase/oxidoreductase"/>
    <property type="match status" value="1"/>
</dbReference>
<dbReference type="HOGENOM" id="CLU_031317_0_2_7"/>
<evidence type="ECO:0000313" key="2">
    <source>
        <dbReference type="EMBL" id="AEB09389.1"/>
    </source>
</evidence>
<proteinExistence type="predicted"/>
<keyword evidence="3" id="KW-1185">Reference proteome</keyword>
<accession>F2NCV8</accession>
<sequence length="253" mass="27800">MRVEIVIIGSGTGVPYRRRGAPAAAVKIRGCLVLFDLGAGTLRSMLNYDLNFNDIDILCLSHHHPDHVGDLIPFLFATRYALGYTRQHPFWVLAADGFMNFYGRLQNAFGQWLEPPPGLMQVREFSCDREDEFTLADLRIRTAPVNHIATSLAYRLEAGGKAVVYSGDTDWSDSLINLAQGADVLILEAANPFKVPGHLTPVEAGRLAAQTGVPRLVLTHFYPPCDEMDVVAACAQTYAGEIVRAEDGLCLRV</sequence>
<dbReference type="CDD" id="cd16272">
    <property type="entry name" value="RNaseZ_MBL-fold"/>
    <property type="match status" value="1"/>
</dbReference>
<dbReference type="STRING" id="880072.Desac_1534"/>
<dbReference type="PANTHER" id="PTHR46018:SF2">
    <property type="entry name" value="ZINC PHOSPHODIESTERASE ELAC PROTEIN 1"/>
    <property type="match status" value="1"/>
</dbReference>
<dbReference type="Proteomes" id="UP000000483">
    <property type="component" value="Chromosome"/>
</dbReference>
<dbReference type="SMART" id="SM00849">
    <property type="entry name" value="Lactamase_B"/>
    <property type="match status" value="1"/>
</dbReference>
<dbReference type="Pfam" id="PF12706">
    <property type="entry name" value="Lactamase_B_2"/>
    <property type="match status" value="1"/>
</dbReference>
<dbReference type="GO" id="GO:0042781">
    <property type="term" value="F:3'-tRNA processing endoribonuclease activity"/>
    <property type="evidence" value="ECO:0007669"/>
    <property type="project" value="TreeGrafter"/>
</dbReference>
<protein>
    <submittedName>
        <fullName evidence="2">Beta-lactamase domain protein</fullName>
    </submittedName>
</protein>
<name>F2NCV8_DESAR</name>
<dbReference type="PANTHER" id="PTHR46018">
    <property type="entry name" value="ZINC PHOSPHODIESTERASE ELAC PROTEIN 1"/>
    <property type="match status" value="1"/>
</dbReference>
<dbReference type="Gene3D" id="3.60.15.10">
    <property type="entry name" value="Ribonuclease Z/Hydroxyacylglutathione hydrolase-like"/>
    <property type="match status" value="1"/>
</dbReference>
<dbReference type="InterPro" id="IPR036866">
    <property type="entry name" value="RibonucZ/Hydroxyglut_hydro"/>
</dbReference>
<dbReference type="EMBL" id="CP002629">
    <property type="protein sequence ID" value="AEB09389.1"/>
    <property type="molecule type" value="Genomic_DNA"/>
</dbReference>
<dbReference type="eggNOG" id="COG1234">
    <property type="taxonomic scope" value="Bacteria"/>
</dbReference>
<reference evidence="3" key="2">
    <citation type="submission" date="2011-03" db="EMBL/GenBank/DDBJ databases">
        <title>The complete genome of Desulfobacca acetoxidans DSM 11109.</title>
        <authorList>
            <consortium name="US DOE Joint Genome Institute (JGI-PGF)"/>
            <person name="Lucas S."/>
            <person name="Copeland A."/>
            <person name="Lapidus A."/>
            <person name="Bruce D."/>
            <person name="Goodwin L."/>
            <person name="Pitluck S."/>
            <person name="Peters L."/>
            <person name="Kyrpides N."/>
            <person name="Mavromatis K."/>
            <person name="Ivanova N."/>
            <person name="Ovchinnikova G."/>
            <person name="Teshima H."/>
            <person name="Detter J.C."/>
            <person name="Han C."/>
            <person name="Land M."/>
            <person name="Hauser L."/>
            <person name="Markowitz V."/>
            <person name="Cheng J.-F."/>
            <person name="Hugenholtz P."/>
            <person name="Woyke T."/>
            <person name="Wu D."/>
            <person name="Spring S."/>
            <person name="Schueler E."/>
            <person name="Brambilla E."/>
            <person name="Klenk H.-P."/>
            <person name="Eisen J.A."/>
        </authorList>
    </citation>
    <scope>NUCLEOTIDE SEQUENCE [LARGE SCALE GENOMIC DNA]</scope>
    <source>
        <strain evidence="3">ATCC 700848 / DSM 11109 / ASRB2</strain>
    </source>
</reference>
<evidence type="ECO:0000313" key="3">
    <source>
        <dbReference type="Proteomes" id="UP000000483"/>
    </source>
</evidence>
<dbReference type="KEGG" id="dao:Desac_1534"/>
<gene>
    <name evidence="2" type="ordered locus">Desac_1534</name>
</gene>
<dbReference type="InterPro" id="IPR001279">
    <property type="entry name" value="Metallo-B-lactamas"/>
</dbReference>
<evidence type="ECO:0000259" key="1">
    <source>
        <dbReference type="SMART" id="SM00849"/>
    </source>
</evidence>
<reference evidence="2 3" key="1">
    <citation type="journal article" date="2011" name="Stand. Genomic Sci.">
        <title>Complete genome sequence of the acetate-degrading sulfate reducer Desulfobacca acetoxidans type strain (ASRB2).</title>
        <authorList>
            <person name="Goker M."/>
            <person name="Teshima H."/>
            <person name="Lapidus A."/>
            <person name="Nolan M."/>
            <person name="Lucas S."/>
            <person name="Hammon N."/>
            <person name="Deshpande S."/>
            <person name="Cheng J.F."/>
            <person name="Tapia R."/>
            <person name="Han C."/>
            <person name="Goodwin L."/>
            <person name="Pitluck S."/>
            <person name="Huntemann M."/>
            <person name="Liolios K."/>
            <person name="Ivanova N."/>
            <person name="Pagani I."/>
            <person name="Mavromatis K."/>
            <person name="Ovchinikova G."/>
            <person name="Pati A."/>
            <person name="Chen A."/>
            <person name="Palaniappan K."/>
            <person name="Land M."/>
            <person name="Hauser L."/>
            <person name="Brambilla E.M."/>
            <person name="Rohde M."/>
            <person name="Spring S."/>
            <person name="Detter J.C."/>
            <person name="Woyke T."/>
            <person name="Bristow J."/>
            <person name="Eisen J.A."/>
            <person name="Markowitz V."/>
            <person name="Hugenholtz P."/>
            <person name="Kyrpides N.C."/>
            <person name="Klenk H.P."/>
        </authorList>
    </citation>
    <scope>NUCLEOTIDE SEQUENCE [LARGE SCALE GENOMIC DNA]</scope>
    <source>
        <strain evidence="3">ATCC 700848 / DSM 11109 / ASRB2</strain>
    </source>
</reference>
<dbReference type="AlphaFoldDB" id="F2NCV8"/>
<organism evidence="2 3">
    <name type="scientific">Desulfobacca acetoxidans (strain ATCC 700848 / DSM 11109 / ASRB2)</name>
    <dbReference type="NCBI Taxonomy" id="880072"/>
    <lineage>
        <taxon>Bacteria</taxon>
        <taxon>Pseudomonadati</taxon>
        <taxon>Thermodesulfobacteriota</taxon>
        <taxon>Desulfobaccia</taxon>
        <taxon>Desulfobaccales</taxon>
        <taxon>Desulfobaccaceae</taxon>
        <taxon>Desulfobacca</taxon>
    </lineage>
</organism>
<feature type="domain" description="Metallo-beta-lactamase" evidence="1">
    <location>
        <begin position="20"/>
        <end position="198"/>
    </location>
</feature>